<evidence type="ECO:0000256" key="13">
    <source>
        <dbReference type="ARBA" id="ARBA00048988"/>
    </source>
</evidence>
<dbReference type="SUPFAM" id="SSF52980">
    <property type="entry name" value="Restriction endonuclease-like"/>
    <property type="match status" value="1"/>
</dbReference>
<dbReference type="InterPro" id="IPR027417">
    <property type="entry name" value="P-loop_NTPase"/>
</dbReference>
<proteinExistence type="predicted"/>
<keyword evidence="10" id="KW-0413">Isomerase</keyword>
<dbReference type="GO" id="GO:0016887">
    <property type="term" value="F:ATP hydrolysis activity"/>
    <property type="evidence" value="ECO:0007669"/>
    <property type="project" value="RHEA"/>
</dbReference>
<comment type="catalytic activity">
    <reaction evidence="11">
        <text>Couples ATP hydrolysis with the unwinding of duplex DNA by translocating in the 3'-5' direction.</text>
        <dbReference type="EC" id="5.6.2.4"/>
    </reaction>
</comment>
<dbReference type="SUPFAM" id="SSF52540">
    <property type="entry name" value="P-loop containing nucleoside triphosphate hydrolases"/>
    <property type="match status" value="1"/>
</dbReference>
<dbReference type="PROSITE" id="PS51217">
    <property type="entry name" value="UVRD_HELICASE_CTER"/>
    <property type="match status" value="1"/>
</dbReference>
<keyword evidence="3" id="KW-0227">DNA damage</keyword>
<keyword evidence="2 14" id="KW-0547">Nucleotide-binding</keyword>
<evidence type="ECO:0000256" key="2">
    <source>
        <dbReference type="ARBA" id="ARBA00022741"/>
    </source>
</evidence>
<keyword evidence="8" id="KW-0238">DNA-binding</keyword>
<evidence type="ECO:0000256" key="5">
    <source>
        <dbReference type="ARBA" id="ARBA00022806"/>
    </source>
</evidence>
<keyword evidence="9" id="KW-0234">DNA repair</keyword>
<sequence length="1148" mass="123189">MSGLDLSGLNDGQRSIVTTLDEPLFVEAGAGSGKTFTLTQRIAWALSEGSGPDGRPFLDDLSQVLVITFTRAAAREIRERVRSSLRALGLREAALSVDSAWISTIHGMCSRILKRHALDLGLDPGFSMASTTAADELRRRALWDVVGEAHRGANESAALAAAFDQFDFGVQGPRGDSGVLGMVDDIMQAARRCGYDALTVPPAADVDELMGSLRASYGTLVADGLTDKARAVIGPSLEALDAFARLPPGRRTAEEARRVLERVSMPKGRPTCIKEALSAARADLARARLELALMDMRPVAKELIGLARAADERYAQAKREASLLDDDDLVTLALRAVTSSPEVARDYEGRFHLVMVDEFQDTDAQQLELITMLAGKGARHLATVGDAQQSIYRFRGADVSVFRGRGEALPSREHIRLSTNYRSHADVLSFVDRVCGGARGLLGGFMHLDADPGRPDGYRCPDIPRVSIEIASGTAALADRRRVLALGIADRLARYRQVGERPGDMALLLGTTSHAELYIDAIRARGLECIVTGGSTFTDAPEVRVVAALLHALANPRDTQTGLFPLLSSEMFELDANDFVQLGTRPQAVLDAPTKRPIDVGLRDMVFFHGDRPSRRLSRAHEVLCEACRLLSALPVADVCLRVIRGSGWLSRLERAGAAGRSREANVLAAVRYVRELTEDLGLGPARAALEFDRWLALAKVPPASLSGGETTAVRVMTIHASKGLEFPIVAVAECWDNPRMRSRVMMDGPGDVGTCPMVLMPKGMPRQSAASACDDPRTLGEWFSCLRGRSRDEEEAERTRLLYVALTRAREALIVGVYCNVTKRGLAPTLAGGLLDALYGGALPGVGRSSLDFGGKAAASVRRVEVTKATGGPVVDSAGTLSLPEGGMSGTECSANDVPEARAFTFFGVEPDAALPATTLWTPREGVFSYSSAHALMDDGAPAPSVWVGRAAQDEGAPAPDDADKATNLGSAFHELAQSLVECGADVPCAERVAANKRLWHLSERAGARLDAALARWCASSLRREVRRHGLVRAEVPFFLAVDSSFGDYVEGAIDLLATDPDAPDALVVDYKTGDRALTLAEIEARHRMQANFYAYVLMQCGMERVTCAFCCVELDAGELGGTPGEPVVVRYAFDGKHQPRIGQTGG</sequence>
<dbReference type="CDD" id="cd17932">
    <property type="entry name" value="DEXQc_UvrD"/>
    <property type="match status" value="1"/>
</dbReference>
<dbReference type="InterPro" id="IPR011335">
    <property type="entry name" value="Restrct_endonuc-II-like"/>
</dbReference>
<evidence type="ECO:0000256" key="4">
    <source>
        <dbReference type="ARBA" id="ARBA00022801"/>
    </source>
</evidence>
<dbReference type="GO" id="GO:0005524">
    <property type="term" value="F:ATP binding"/>
    <property type="evidence" value="ECO:0007669"/>
    <property type="project" value="UniProtKB-UniRule"/>
</dbReference>
<dbReference type="Gene3D" id="3.90.320.10">
    <property type="match status" value="1"/>
</dbReference>
<dbReference type="PROSITE" id="PS51198">
    <property type="entry name" value="UVRD_HELICASE_ATP_BIND"/>
    <property type="match status" value="1"/>
</dbReference>
<evidence type="ECO:0000259" key="17">
    <source>
        <dbReference type="PROSITE" id="PS51217"/>
    </source>
</evidence>
<gene>
    <name evidence="18" type="ORF">HMPREF1316_0066</name>
</gene>
<keyword evidence="7 14" id="KW-0067">ATP-binding</keyword>
<keyword evidence="5 14" id="KW-0347">Helicase</keyword>
<dbReference type="Proteomes" id="UP000016638">
    <property type="component" value="Unassembled WGS sequence"/>
</dbReference>
<evidence type="ECO:0000256" key="12">
    <source>
        <dbReference type="ARBA" id="ARBA00034808"/>
    </source>
</evidence>
<dbReference type="OrthoDB" id="9806690at2"/>
<keyword evidence="15" id="KW-0175">Coiled coil</keyword>
<dbReference type="InterPro" id="IPR011604">
    <property type="entry name" value="PDDEXK-like_dom_sf"/>
</dbReference>
<dbReference type="GO" id="GO:0033202">
    <property type="term" value="C:DNA helicase complex"/>
    <property type="evidence" value="ECO:0007669"/>
    <property type="project" value="TreeGrafter"/>
</dbReference>
<dbReference type="AlphaFoldDB" id="U2UYH2"/>
<dbReference type="GO" id="GO:0003677">
    <property type="term" value="F:DNA binding"/>
    <property type="evidence" value="ECO:0007669"/>
    <property type="project" value="UniProtKB-KW"/>
</dbReference>
<evidence type="ECO:0000256" key="6">
    <source>
        <dbReference type="ARBA" id="ARBA00022839"/>
    </source>
</evidence>
<dbReference type="eggNOG" id="COG1074">
    <property type="taxonomic scope" value="Bacteria"/>
</dbReference>
<dbReference type="Gene3D" id="3.40.50.300">
    <property type="entry name" value="P-loop containing nucleotide triphosphate hydrolases"/>
    <property type="match status" value="3"/>
</dbReference>
<dbReference type="Pfam" id="PF12705">
    <property type="entry name" value="PDDEXK_1"/>
    <property type="match status" value="1"/>
</dbReference>
<dbReference type="Pfam" id="PF00580">
    <property type="entry name" value="UvrD-helicase"/>
    <property type="match status" value="1"/>
</dbReference>
<keyword evidence="1" id="KW-0540">Nuclease</keyword>
<dbReference type="GO" id="GO:0005829">
    <property type="term" value="C:cytosol"/>
    <property type="evidence" value="ECO:0007669"/>
    <property type="project" value="TreeGrafter"/>
</dbReference>
<reference evidence="18 19" key="1">
    <citation type="submission" date="2013-08" db="EMBL/GenBank/DDBJ databases">
        <authorList>
            <person name="Durkin A.S."/>
            <person name="Haft D.R."/>
            <person name="McCorrison J."/>
            <person name="Torralba M."/>
            <person name="Gillis M."/>
            <person name="Haft D.H."/>
            <person name="Methe B."/>
            <person name="Sutton G."/>
            <person name="Nelson K.E."/>
        </authorList>
    </citation>
    <scope>NUCLEOTIDE SEQUENCE [LARGE SCALE GENOMIC DNA]</scope>
    <source>
        <strain evidence="18 19">F0195</strain>
    </source>
</reference>
<evidence type="ECO:0000256" key="10">
    <source>
        <dbReference type="ARBA" id="ARBA00023235"/>
    </source>
</evidence>
<feature type="domain" description="UvrD-like helicase C-terminal" evidence="17">
    <location>
        <begin position="425"/>
        <end position="724"/>
    </location>
</feature>
<evidence type="ECO:0000313" key="18">
    <source>
        <dbReference type="EMBL" id="ERL08157.1"/>
    </source>
</evidence>
<dbReference type="STRING" id="1125712.HMPREF1316_0066"/>
<evidence type="ECO:0000256" key="15">
    <source>
        <dbReference type="SAM" id="Coils"/>
    </source>
</evidence>
<evidence type="ECO:0000256" key="8">
    <source>
        <dbReference type="ARBA" id="ARBA00023125"/>
    </source>
</evidence>
<dbReference type="Pfam" id="PF13361">
    <property type="entry name" value="UvrD_C"/>
    <property type="match status" value="1"/>
</dbReference>
<dbReference type="PANTHER" id="PTHR11070:SF55">
    <property type="entry name" value="DNA 3'-5' HELICASE"/>
    <property type="match status" value="1"/>
</dbReference>
<dbReference type="GO" id="GO:0004527">
    <property type="term" value="F:exonuclease activity"/>
    <property type="evidence" value="ECO:0007669"/>
    <property type="project" value="UniProtKB-KW"/>
</dbReference>
<dbReference type="PATRIC" id="fig|1125712.3.peg.1200"/>
<dbReference type="EC" id="5.6.2.4" evidence="12"/>
<evidence type="ECO:0000256" key="7">
    <source>
        <dbReference type="ARBA" id="ARBA00022840"/>
    </source>
</evidence>
<feature type="domain" description="UvrD-like helicase ATP-binding" evidence="16">
    <location>
        <begin position="7"/>
        <end position="424"/>
    </location>
</feature>
<keyword evidence="6" id="KW-0269">Exonuclease</keyword>
<evidence type="ECO:0000256" key="9">
    <source>
        <dbReference type="ARBA" id="ARBA00023204"/>
    </source>
</evidence>
<feature type="coiled-coil region" evidence="15">
    <location>
        <begin position="300"/>
        <end position="327"/>
    </location>
</feature>
<protein>
    <recommendedName>
        <fullName evidence="12">DNA 3'-5' helicase</fullName>
        <ecNumber evidence="12">5.6.2.4</ecNumber>
    </recommendedName>
</protein>
<evidence type="ECO:0000313" key="19">
    <source>
        <dbReference type="Proteomes" id="UP000016638"/>
    </source>
</evidence>
<evidence type="ECO:0000256" key="14">
    <source>
        <dbReference type="PROSITE-ProRule" id="PRU00560"/>
    </source>
</evidence>
<accession>U2UYH2</accession>
<dbReference type="InterPro" id="IPR014017">
    <property type="entry name" value="DNA_helicase_UvrD-like_C"/>
</dbReference>
<dbReference type="EMBL" id="AWEZ01000045">
    <property type="protein sequence ID" value="ERL08157.1"/>
    <property type="molecule type" value="Genomic_DNA"/>
</dbReference>
<evidence type="ECO:0000256" key="3">
    <source>
        <dbReference type="ARBA" id="ARBA00022763"/>
    </source>
</evidence>
<dbReference type="InterPro" id="IPR000212">
    <property type="entry name" value="DNA_helicase_UvrD/REP"/>
</dbReference>
<evidence type="ECO:0000256" key="11">
    <source>
        <dbReference type="ARBA" id="ARBA00034617"/>
    </source>
</evidence>
<dbReference type="InterPro" id="IPR014016">
    <property type="entry name" value="UvrD-like_ATP-bd"/>
</dbReference>
<dbReference type="GO" id="GO:0043138">
    <property type="term" value="F:3'-5' DNA helicase activity"/>
    <property type="evidence" value="ECO:0007669"/>
    <property type="project" value="UniProtKB-EC"/>
</dbReference>
<dbReference type="GO" id="GO:0000725">
    <property type="term" value="P:recombinational repair"/>
    <property type="evidence" value="ECO:0007669"/>
    <property type="project" value="TreeGrafter"/>
</dbReference>
<dbReference type="PANTHER" id="PTHR11070">
    <property type="entry name" value="UVRD / RECB / PCRA DNA HELICASE FAMILY MEMBER"/>
    <property type="match status" value="1"/>
</dbReference>
<evidence type="ECO:0000259" key="16">
    <source>
        <dbReference type="PROSITE" id="PS51198"/>
    </source>
</evidence>
<name>U2UYH2_9ACTN</name>
<dbReference type="InterPro" id="IPR038726">
    <property type="entry name" value="PDDEXK_AddAB-type"/>
</dbReference>
<dbReference type="RefSeq" id="WP_021726026.1">
    <property type="nucleotide sequence ID" value="NZ_AWEZ01000045.1"/>
</dbReference>
<keyword evidence="19" id="KW-1185">Reference proteome</keyword>
<comment type="caution">
    <text evidence="18">The sequence shown here is derived from an EMBL/GenBank/DDBJ whole genome shotgun (WGS) entry which is preliminary data.</text>
</comment>
<feature type="binding site" evidence="14">
    <location>
        <begin position="28"/>
        <end position="35"/>
    </location>
    <ligand>
        <name>ATP</name>
        <dbReference type="ChEBI" id="CHEBI:30616"/>
    </ligand>
</feature>
<organism evidence="18 19">
    <name type="scientific">Olsenella profusa F0195</name>
    <dbReference type="NCBI Taxonomy" id="1125712"/>
    <lineage>
        <taxon>Bacteria</taxon>
        <taxon>Bacillati</taxon>
        <taxon>Actinomycetota</taxon>
        <taxon>Coriobacteriia</taxon>
        <taxon>Coriobacteriales</taxon>
        <taxon>Atopobiaceae</taxon>
        <taxon>Olsenella</taxon>
    </lineage>
</organism>
<evidence type="ECO:0000256" key="1">
    <source>
        <dbReference type="ARBA" id="ARBA00022722"/>
    </source>
</evidence>
<keyword evidence="4 14" id="KW-0378">Hydrolase</keyword>
<dbReference type="Gene3D" id="1.10.486.10">
    <property type="entry name" value="PCRA, domain 4"/>
    <property type="match status" value="1"/>
</dbReference>
<comment type="catalytic activity">
    <reaction evidence="13">
        <text>ATP + H2O = ADP + phosphate + H(+)</text>
        <dbReference type="Rhea" id="RHEA:13065"/>
        <dbReference type="ChEBI" id="CHEBI:15377"/>
        <dbReference type="ChEBI" id="CHEBI:15378"/>
        <dbReference type="ChEBI" id="CHEBI:30616"/>
        <dbReference type="ChEBI" id="CHEBI:43474"/>
        <dbReference type="ChEBI" id="CHEBI:456216"/>
        <dbReference type="EC" id="5.6.2.4"/>
    </reaction>
</comment>